<dbReference type="GO" id="GO:0009986">
    <property type="term" value="C:cell surface"/>
    <property type="evidence" value="ECO:0007669"/>
    <property type="project" value="TreeGrafter"/>
</dbReference>
<dbReference type="GO" id="GO:0001402">
    <property type="term" value="P:signal transduction involved in filamentous growth"/>
    <property type="evidence" value="ECO:0007669"/>
    <property type="project" value="TreeGrafter"/>
</dbReference>
<dbReference type="PANTHER" id="PTHR35778">
    <property type="entry name" value="SIGNALING MUCIN HKR1-RELATED"/>
    <property type="match status" value="1"/>
</dbReference>
<dbReference type="GO" id="GO:0005034">
    <property type="term" value="F:osmosensor activity"/>
    <property type="evidence" value="ECO:0007669"/>
    <property type="project" value="InterPro"/>
</dbReference>
<keyword evidence="1" id="KW-0732">Signal</keyword>
<evidence type="ECO:0000313" key="3">
    <source>
        <dbReference type="Proteomes" id="UP001197093"/>
    </source>
</evidence>
<dbReference type="GO" id="GO:0030427">
    <property type="term" value="C:site of polarized growth"/>
    <property type="evidence" value="ECO:0007669"/>
    <property type="project" value="TreeGrafter"/>
</dbReference>
<dbReference type="GO" id="GO:0030010">
    <property type="term" value="P:establishment of cell polarity"/>
    <property type="evidence" value="ECO:0007669"/>
    <property type="project" value="TreeGrafter"/>
</dbReference>
<accession>A0AAD4ETT3</accession>
<feature type="signal peptide" evidence="1">
    <location>
        <begin position="1"/>
        <end position="24"/>
    </location>
</feature>
<dbReference type="InterPro" id="IPR039295">
    <property type="entry name" value="MSB2"/>
</dbReference>
<sequence>MRLDDHLAFTLLTLLSTTTAPVSAQTEPPIACPPPTRTPSTWTRYAFTLKYPLNFPFVSRNAASAAQICQHGGAIVAHAIPPTSLGGEGPAAGASTWGIEPVDLSDTLGYVASAMVVSAPPGLLEVLNELVGNATSALYNPPESLARQIAQQIDDGFEVVMSIAMDIDENIVGLSISPSNAGLVQGIYRIPDLPRPPILQDIRGLGSHGKGEGIVLGGVNW</sequence>
<reference evidence="2" key="1">
    <citation type="submission" date="2023-02" db="EMBL/GenBank/DDBJ databases">
        <authorList>
            <person name="Palmer J.M."/>
        </authorList>
    </citation>
    <scope>NUCLEOTIDE SEQUENCE</scope>
    <source>
        <strain evidence="2">FW57</strain>
    </source>
</reference>
<dbReference type="Proteomes" id="UP001197093">
    <property type="component" value="Unassembled WGS sequence"/>
</dbReference>
<proteinExistence type="predicted"/>
<dbReference type="GO" id="GO:0031505">
    <property type="term" value="P:fungal-type cell wall organization"/>
    <property type="evidence" value="ECO:0007669"/>
    <property type="project" value="TreeGrafter"/>
</dbReference>
<evidence type="ECO:0000313" key="2">
    <source>
        <dbReference type="EMBL" id="KAG7287546.1"/>
    </source>
</evidence>
<evidence type="ECO:0000256" key="1">
    <source>
        <dbReference type="SAM" id="SignalP"/>
    </source>
</evidence>
<name>A0AAD4ETT3_9PEZI</name>
<dbReference type="AlphaFoldDB" id="A0AAD4ETT3"/>
<dbReference type="PANTHER" id="PTHR35778:SF1">
    <property type="entry name" value="SIGNALING MUCIN HKR1-RELATED"/>
    <property type="match status" value="1"/>
</dbReference>
<dbReference type="EMBL" id="JAHCVI010000003">
    <property type="protein sequence ID" value="KAG7287546.1"/>
    <property type="molecule type" value="Genomic_DNA"/>
</dbReference>
<protein>
    <submittedName>
        <fullName evidence="2">Uncharacterized protein</fullName>
    </submittedName>
</protein>
<dbReference type="GO" id="GO:0007232">
    <property type="term" value="P:osmosensory signaling pathway via Sho1 osmosensor"/>
    <property type="evidence" value="ECO:0007669"/>
    <property type="project" value="InterPro"/>
</dbReference>
<feature type="chain" id="PRO_5042135087" evidence="1">
    <location>
        <begin position="25"/>
        <end position="221"/>
    </location>
</feature>
<dbReference type="GO" id="GO:0005886">
    <property type="term" value="C:plasma membrane"/>
    <property type="evidence" value="ECO:0007669"/>
    <property type="project" value="InterPro"/>
</dbReference>
<organism evidence="2 3">
    <name type="scientific">Staphylotrichum longicolle</name>
    <dbReference type="NCBI Taxonomy" id="669026"/>
    <lineage>
        <taxon>Eukaryota</taxon>
        <taxon>Fungi</taxon>
        <taxon>Dikarya</taxon>
        <taxon>Ascomycota</taxon>
        <taxon>Pezizomycotina</taxon>
        <taxon>Sordariomycetes</taxon>
        <taxon>Sordariomycetidae</taxon>
        <taxon>Sordariales</taxon>
        <taxon>Chaetomiaceae</taxon>
        <taxon>Staphylotrichum</taxon>
    </lineage>
</organism>
<comment type="caution">
    <text evidence="2">The sequence shown here is derived from an EMBL/GenBank/DDBJ whole genome shotgun (WGS) entry which is preliminary data.</text>
</comment>
<keyword evidence="3" id="KW-1185">Reference proteome</keyword>
<dbReference type="GO" id="GO:0006972">
    <property type="term" value="P:hyperosmotic response"/>
    <property type="evidence" value="ECO:0007669"/>
    <property type="project" value="TreeGrafter"/>
</dbReference>
<gene>
    <name evidence="2" type="ORF">NEMBOFW57_007058</name>
</gene>
<dbReference type="GO" id="GO:0005576">
    <property type="term" value="C:extracellular region"/>
    <property type="evidence" value="ECO:0007669"/>
    <property type="project" value="TreeGrafter"/>
</dbReference>